<feature type="region of interest" description="Disordered" evidence="1">
    <location>
        <begin position="810"/>
        <end position="836"/>
    </location>
</feature>
<proteinExistence type="predicted"/>
<comment type="caution">
    <text evidence="2">The sequence shown here is derived from an EMBL/GenBank/DDBJ whole genome shotgun (WGS) entry which is preliminary data.</text>
</comment>
<gene>
    <name evidence="2" type="ORF">PUR29_36885</name>
</gene>
<dbReference type="EMBL" id="JAQYXP010000012">
    <property type="protein sequence ID" value="MEN3239016.1"/>
    <property type="molecule type" value="Genomic_DNA"/>
</dbReference>
<organism evidence="2 3">
    <name type="scientific">Methylobacterium ajmalii</name>
    <dbReference type="NCBI Taxonomy" id="2738439"/>
    <lineage>
        <taxon>Bacteria</taxon>
        <taxon>Pseudomonadati</taxon>
        <taxon>Pseudomonadota</taxon>
        <taxon>Alphaproteobacteria</taxon>
        <taxon>Hyphomicrobiales</taxon>
        <taxon>Methylobacteriaceae</taxon>
        <taxon>Methylobacterium</taxon>
    </lineage>
</organism>
<dbReference type="Proteomes" id="UP001407347">
    <property type="component" value="Unassembled WGS sequence"/>
</dbReference>
<dbReference type="RefSeq" id="WP_346013962.1">
    <property type="nucleotide sequence ID" value="NZ_JAQYXP010000012.1"/>
</dbReference>
<reference evidence="2 3" key="1">
    <citation type="journal article" date="2023" name="PLoS ONE">
        <title>Complete genome assembly of Hawai'i environmental nontuberculous mycobacteria reveals unexpected co-isolation with methylobacteria.</title>
        <authorList>
            <person name="Hendrix J."/>
            <person name="Epperson L.E."/>
            <person name="Tong E.I."/>
            <person name="Chan Y.L."/>
            <person name="Hasan N.A."/>
            <person name="Dawrs S.N."/>
            <person name="Norton G.J."/>
            <person name="Virdi R."/>
            <person name="Crooks J.L."/>
            <person name="Chan E.D."/>
            <person name="Honda J.R."/>
            <person name="Strong M."/>
        </authorList>
    </citation>
    <scope>NUCLEOTIDE SEQUENCE [LARGE SCALE GENOMIC DNA]</scope>
    <source>
        <strain evidence="2 3">NJH_HI04-1</strain>
    </source>
</reference>
<evidence type="ECO:0008006" key="4">
    <source>
        <dbReference type="Google" id="ProtNLM"/>
    </source>
</evidence>
<keyword evidence="3" id="KW-1185">Reference proteome</keyword>
<accession>A0ABV0A6J7</accession>
<evidence type="ECO:0000313" key="2">
    <source>
        <dbReference type="EMBL" id="MEN3239016.1"/>
    </source>
</evidence>
<name>A0ABV0A6J7_9HYPH</name>
<evidence type="ECO:0000256" key="1">
    <source>
        <dbReference type="SAM" id="MobiDB-lite"/>
    </source>
</evidence>
<feature type="region of interest" description="Disordered" evidence="1">
    <location>
        <begin position="880"/>
        <end position="916"/>
    </location>
</feature>
<evidence type="ECO:0000313" key="3">
    <source>
        <dbReference type="Proteomes" id="UP001407347"/>
    </source>
</evidence>
<sequence length="916" mass="95873">MGRIIEAKAVISGEDRLSPLLKKLGREINGVFASLGRAKGAEIVSRQVGATAAALRQAEAASKAYAKAATDAGRATKTLRQAGADLGRSGGFRISDDLKRDITALRLTGREAQRLAREVATMRREQEKALAGIGNAKVREQAAKADAAQMEARIRRRAQELRAERDHREEFARQIGAQGVAEVAAARRVAAEKVRVARESLRETRRLEREGAREAAQAARETARVQVRAAREATAAQRREQASIRRAASDHNRFTSRGRDAAGTLVGSVGVGGAGYGAGRAVRAAARVGAEGVREDARDYLAGVEGDSPRLKAKALELSTRYRSVDATTFHERLRDTAMSMGSVDKAMEVADTIAQQHVVLQSLKGKDKALEEGRRFSAALDNLGKNLDPAQVRRLSDGYLKALGVEGADLDMGSLLQIARKAKSGGGGLSERFLMGIAPALSMDMGPNELGTAIGTEISQLIGGRATKTSKAYQQKMGLRDKKGAFINRDKVVSDPFAYTMEDLIPKLKAGGIDVNNDAAVIEATSKAFSQQTVANLFAKMITQRDQYTRKLQQYDQAPGIAAAAKLPEKDPYVAAAAAMAQTSNAAQHLAEAAMPAATAALNTYAEGMAKLTKGMVDNPDATKVAAPMAGWFGGSLASLAAGLGLKGVVGNATGFTANALRWLSGGLIGGGKAGLVGAPVAATAAIGVAAAESEAHNEQGVPNLLAGRESPTARIARELAEARRQQTTPEGRRAALQERIDREGQVIASLMRGLPDTPSHPSAPTIADARARIERLTRERAALASAIPADRLPPAVTPAAVQAIAPPRRPAEFGGSRPGWSDPPSRSGAFGTPGAATGPIEATLKPDQVQANVKPDQIQATAKLEGKAEVSVTVKVDGPGQVTGLSALSSGNVQANAGTRGRSMPQAAGSPGGY</sequence>
<feature type="compositionally biased region" description="Polar residues" evidence="1">
    <location>
        <begin position="885"/>
        <end position="899"/>
    </location>
</feature>
<protein>
    <recommendedName>
        <fullName evidence="4">Phage tail tape measure protein domain-containing protein</fullName>
    </recommendedName>
</protein>
<feature type="region of interest" description="Disordered" evidence="1">
    <location>
        <begin position="237"/>
        <end position="258"/>
    </location>
</feature>